<accession>A0ABW1HAD2</accession>
<keyword evidence="1" id="KW-0472">Membrane</keyword>
<comment type="caution">
    <text evidence="2">The sequence shown here is derived from an EMBL/GenBank/DDBJ whole genome shotgun (WGS) entry which is preliminary data.</text>
</comment>
<feature type="transmembrane region" description="Helical" evidence="1">
    <location>
        <begin position="39"/>
        <end position="60"/>
    </location>
</feature>
<dbReference type="RefSeq" id="WP_377513510.1">
    <property type="nucleotide sequence ID" value="NZ_JBHSQS010000010.1"/>
</dbReference>
<keyword evidence="1" id="KW-1133">Transmembrane helix</keyword>
<evidence type="ECO:0000313" key="2">
    <source>
        <dbReference type="EMBL" id="MFC5925434.1"/>
    </source>
</evidence>
<gene>
    <name evidence="2" type="ORF">ACFQGL_19000</name>
</gene>
<reference evidence="3" key="1">
    <citation type="journal article" date="2019" name="Int. J. Syst. Evol. Microbiol.">
        <title>The Global Catalogue of Microorganisms (GCM) 10K type strain sequencing project: providing services to taxonomists for standard genome sequencing and annotation.</title>
        <authorList>
            <consortium name="The Broad Institute Genomics Platform"/>
            <consortium name="The Broad Institute Genome Sequencing Center for Infectious Disease"/>
            <person name="Wu L."/>
            <person name="Ma J."/>
        </authorList>
    </citation>
    <scope>NUCLEOTIDE SEQUENCE [LARGE SCALE GENOMIC DNA]</scope>
    <source>
        <strain evidence="3">CGMCC 4.7144</strain>
    </source>
</reference>
<organism evidence="2 3">
    <name type="scientific">Micromonospora vulcania</name>
    <dbReference type="NCBI Taxonomy" id="1441873"/>
    <lineage>
        <taxon>Bacteria</taxon>
        <taxon>Bacillati</taxon>
        <taxon>Actinomycetota</taxon>
        <taxon>Actinomycetes</taxon>
        <taxon>Micromonosporales</taxon>
        <taxon>Micromonosporaceae</taxon>
        <taxon>Micromonospora</taxon>
    </lineage>
</organism>
<dbReference type="Proteomes" id="UP001596226">
    <property type="component" value="Unassembled WGS sequence"/>
</dbReference>
<evidence type="ECO:0000256" key="1">
    <source>
        <dbReference type="SAM" id="Phobius"/>
    </source>
</evidence>
<name>A0ABW1HAD2_9ACTN</name>
<keyword evidence="1" id="KW-0812">Transmembrane</keyword>
<dbReference type="EMBL" id="JBHSQS010000010">
    <property type="protein sequence ID" value="MFC5925434.1"/>
    <property type="molecule type" value="Genomic_DNA"/>
</dbReference>
<protein>
    <submittedName>
        <fullName evidence="2">Uncharacterized protein</fullName>
    </submittedName>
</protein>
<keyword evidence="3" id="KW-1185">Reference proteome</keyword>
<proteinExistence type="predicted"/>
<evidence type="ECO:0000313" key="3">
    <source>
        <dbReference type="Proteomes" id="UP001596226"/>
    </source>
</evidence>
<sequence length="197" mass="20299">MREQDVLRAVSDGLSGLDLAKPAEEIIAEGTSRRRRRMATATVAAVALAAGLAVGVPALMSPKPATSPTAQRPTSAAPVPASLPPTQLVGFTVVSNPNGTVTLTLSDKQLADPGEVRRALAEAGVPAEVRVESHCYSLPSPPGLDKVFLPSASAALVIKPSAIPKGAVVSIGYHDPATNGPIKFGLAWKDRLVCNKN</sequence>